<dbReference type="EMBL" id="BGPR01001016">
    <property type="protein sequence ID" value="GBM43100.1"/>
    <property type="molecule type" value="Genomic_DNA"/>
</dbReference>
<comment type="caution">
    <text evidence="1">The sequence shown here is derived from an EMBL/GenBank/DDBJ whole genome shotgun (WGS) entry which is preliminary data.</text>
</comment>
<dbReference type="Proteomes" id="UP000499080">
    <property type="component" value="Unassembled WGS sequence"/>
</dbReference>
<reference evidence="1 2" key="1">
    <citation type="journal article" date="2019" name="Sci. Rep.">
        <title>Orb-weaving spider Araneus ventricosus genome elucidates the spidroin gene catalogue.</title>
        <authorList>
            <person name="Kono N."/>
            <person name="Nakamura H."/>
            <person name="Ohtoshi R."/>
            <person name="Moran D.A.P."/>
            <person name="Shinohara A."/>
            <person name="Yoshida Y."/>
            <person name="Fujiwara M."/>
            <person name="Mori M."/>
            <person name="Tomita M."/>
            <person name="Arakawa K."/>
        </authorList>
    </citation>
    <scope>NUCLEOTIDE SEQUENCE [LARGE SCALE GENOMIC DNA]</scope>
</reference>
<proteinExistence type="predicted"/>
<evidence type="ECO:0000313" key="2">
    <source>
        <dbReference type="Proteomes" id="UP000499080"/>
    </source>
</evidence>
<evidence type="ECO:0000313" key="1">
    <source>
        <dbReference type="EMBL" id="GBM43100.1"/>
    </source>
</evidence>
<accession>A0A4Y2FNP7</accession>
<organism evidence="1 2">
    <name type="scientific">Araneus ventricosus</name>
    <name type="common">Orbweaver spider</name>
    <name type="synonym">Epeira ventricosa</name>
    <dbReference type="NCBI Taxonomy" id="182803"/>
    <lineage>
        <taxon>Eukaryota</taxon>
        <taxon>Metazoa</taxon>
        <taxon>Ecdysozoa</taxon>
        <taxon>Arthropoda</taxon>
        <taxon>Chelicerata</taxon>
        <taxon>Arachnida</taxon>
        <taxon>Araneae</taxon>
        <taxon>Araneomorphae</taxon>
        <taxon>Entelegynae</taxon>
        <taxon>Araneoidea</taxon>
        <taxon>Araneidae</taxon>
        <taxon>Araneus</taxon>
    </lineage>
</organism>
<dbReference type="AlphaFoldDB" id="A0A4Y2FNP7"/>
<protein>
    <submittedName>
        <fullName evidence="1">Uncharacterized protein</fullName>
    </submittedName>
</protein>
<keyword evidence="2" id="KW-1185">Reference proteome</keyword>
<gene>
    <name evidence="1" type="ORF">AVEN_269918_1</name>
</gene>
<name>A0A4Y2FNP7_ARAVE</name>
<dbReference type="OrthoDB" id="6437492at2759"/>
<sequence length="81" mass="9166">MRCFNVGLRSSHWGLRKEIDSHAKTPQELVWEILYISIYLEVIQDIEAGQELHLASYNLLLAHESSSHQRNGSLAPHEAAG</sequence>